<evidence type="ECO:0000256" key="4">
    <source>
        <dbReference type="ARBA" id="ARBA00022989"/>
    </source>
</evidence>
<dbReference type="Pfam" id="PF04011">
    <property type="entry name" value="LemA"/>
    <property type="match status" value="1"/>
</dbReference>
<name>A0A5B9W4D9_9BACT</name>
<keyword evidence="5" id="KW-0472">Membrane</keyword>
<dbReference type="EMBL" id="CP042997">
    <property type="protein sequence ID" value="QEH35134.1"/>
    <property type="molecule type" value="Genomic_DNA"/>
</dbReference>
<organism evidence="7 8">
    <name type="scientific">Aquisphaera giovannonii</name>
    <dbReference type="NCBI Taxonomy" id="406548"/>
    <lineage>
        <taxon>Bacteria</taxon>
        <taxon>Pseudomonadati</taxon>
        <taxon>Planctomycetota</taxon>
        <taxon>Planctomycetia</taxon>
        <taxon>Isosphaerales</taxon>
        <taxon>Isosphaeraceae</taxon>
        <taxon>Aquisphaera</taxon>
    </lineage>
</organism>
<dbReference type="SUPFAM" id="SSF140478">
    <property type="entry name" value="LemA-like"/>
    <property type="match status" value="1"/>
</dbReference>
<dbReference type="InterPro" id="IPR007156">
    <property type="entry name" value="MamQ_LemA"/>
</dbReference>
<reference evidence="7 8" key="1">
    <citation type="submission" date="2019-08" db="EMBL/GenBank/DDBJ databases">
        <title>Deep-cultivation of Planctomycetes and their phenomic and genomic characterization uncovers novel biology.</title>
        <authorList>
            <person name="Wiegand S."/>
            <person name="Jogler M."/>
            <person name="Boedeker C."/>
            <person name="Pinto D."/>
            <person name="Vollmers J."/>
            <person name="Rivas-Marin E."/>
            <person name="Kohn T."/>
            <person name="Peeters S.H."/>
            <person name="Heuer A."/>
            <person name="Rast P."/>
            <person name="Oberbeckmann S."/>
            <person name="Bunk B."/>
            <person name="Jeske O."/>
            <person name="Meyerdierks A."/>
            <person name="Storesund J.E."/>
            <person name="Kallscheuer N."/>
            <person name="Luecker S."/>
            <person name="Lage O.M."/>
            <person name="Pohl T."/>
            <person name="Merkel B.J."/>
            <person name="Hornburger P."/>
            <person name="Mueller R.-W."/>
            <person name="Bruemmer F."/>
            <person name="Labrenz M."/>
            <person name="Spormann A.M."/>
            <person name="Op den Camp H."/>
            <person name="Overmann J."/>
            <person name="Amann R."/>
            <person name="Jetten M.S.M."/>
            <person name="Mascher T."/>
            <person name="Medema M.H."/>
            <person name="Devos D.P."/>
            <person name="Kaster A.-K."/>
            <person name="Ovreas L."/>
            <person name="Rohde M."/>
            <person name="Galperin M.Y."/>
            <person name="Jogler C."/>
        </authorList>
    </citation>
    <scope>NUCLEOTIDE SEQUENCE [LARGE SCALE GENOMIC DNA]</scope>
    <source>
        <strain evidence="7 8">OJF2</strain>
    </source>
</reference>
<dbReference type="KEGG" id="agv:OJF2_36790"/>
<dbReference type="GO" id="GO:0016020">
    <property type="term" value="C:membrane"/>
    <property type="evidence" value="ECO:0007669"/>
    <property type="project" value="UniProtKB-SubCell"/>
</dbReference>
<keyword evidence="3" id="KW-0812">Transmembrane</keyword>
<sequence length="214" mass="22994">MFWWILGGAIALTLLYVAWTYNRLVGLNRRADGAWSDIDVQLKRRWDLVPSLVEAVKGYARHESGTLEGVVESRAKATQAASLPQRGETERGLSSAVGRLFAVAEAYPDLKASRNFQELQGSLVEIEDNVQYARRYYNAVIRDLNTLVQGFPSNLVASAMGFGERPYFQLDDAERAAPKVDFAPAATPAPGAGAGAAATASNPPAPADATPGTP</sequence>
<evidence type="ECO:0000256" key="5">
    <source>
        <dbReference type="ARBA" id="ARBA00023136"/>
    </source>
</evidence>
<keyword evidence="4" id="KW-1133">Transmembrane helix</keyword>
<dbReference type="PANTHER" id="PTHR34478">
    <property type="entry name" value="PROTEIN LEMA"/>
    <property type="match status" value="1"/>
</dbReference>
<accession>A0A5B9W4D9</accession>
<evidence type="ECO:0000313" key="8">
    <source>
        <dbReference type="Proteomes" id="UP000324233"/>
    </source>
</evidence>
<feature type="region of interest" description="Disordered" evidence="6">
    <location>
        <begin position="179"/>
        <end position="214"/>
    </location>
</feature>
<evidence type="ECO:0000256" key="1">
    <source>
        <dbReference type="ARBA" id="ARBA00004167"/>
    </source>
</evidence>
<comment type="subcellular location">
    <subcellularLocation>
        <location evidence="1">Membrane</location>
        <topology evidence="1">Single-pass membrane protein</topology>
    </subcellularLocation>
</comment>
<protein>
    <submittedName>
        <fullName evidence="7">LemA family protein</fullName>
    </submittedName>
</protein>
<feature type="compositionally biased region" description="Low complexity" evidence="6">
    <location>
        <begin position="183"/>
        <end position="214"/>
    </location>
</feature>
<dbReference type="PANTHER" id="PTHR34478:SF2">
    <property type="entry name" value="MEMBRANE PROTEIN"/>
    <property type="match status" value="1"/>
</dbReference>
<gene>
    <name evidence="7" type="ORF">OJF2_36790</name>
</gene>
<dbReference type="AlphaFoldDB" id="A0A5B9W4D9"/>
<keyword evidence="8" id="KW-1185">Reference proteome</keyword>
<comment type="similarity">
    <text evidence="2">Belongs to the LemA family.</text>
</comment>
<evidence type="ECO:0000313" key="7">
    <source>
        <dbReference type="EMBL" id="QEH35134.1"/>
    </source>
</evidence>
<dbReference type="Gene3D" id="1.20.1440.20">
    <property type="entry name" value="LemA-like domain"/>
    <property type="match status" value="1"/>
</dbReference>
<dbReference type="InterPro" id="IPR023353">
    <property type="entry name" value="LemA-like_dom_sf"/>
</dbReference>
<evidence type="ECO:0000256" key="2">
    <source>
        <dbReference type="ARBA" id="ARBA00008854"/>
    </source>
</evidence>
<evidence type="ECO:0000256" key="6">
    <source>
        <dbReference type="SAM" id="MobiDB-lite"/>
    </source>
</evidence>
<proteinExistence type="inferred from homology"/>
<evidence type="ECO:0000256" key="3">
    <source>
        <dbReference type="ARBA" id="ARBA00022692"/>
    </source>
</evidence>
<dbReference type="Proteomes" id="UP000324233">
    <property type="component" value="Chromosome"/>
</dbReference>